<dbReference type="WBParaSite" id="ACRNAN_scaffold7719.g12196.t1">
    <property type="protein sequence ID" value="ACRNAN_scaffold7719.g12196.t1"/>
    <property type="gene ID" value="ACRNAN_scaffold7719.g12196"/>
</dbReference>
<keyword evidence="1" id="KW-0812">Transmembrane</keyword>
<feature type="transmembrane region" description="Helical" evidence="1">
    <location>
        <begin position="119"/>
        <end position="139"/>
    </location>
</feature>
<feature type="transmembrane region" description="Helical" evidence="1">
    <location>
        <begin position="88"/>
        <end position="107"/>
    </location>
</feature>
<dbReference type="Proteomes" id="UP000887540">
    <property type="component" value="Unplaced"/>
</dbReference>
<sequence>MSDLDVEQEKVKTRVAILTFLHAILALLNALSILTQTILLMIFMPTCVNCHPNKFFPAFIPLNILSCLAIAHVLSCAVTCLQWRGLKWLQILSCIVIAYLWYFYWVSTDFPAWMRLTNLILAWVAFMSQFAGFGLAFYAERERTRQQILRSTRSISTNY</sequence>
<name>A0A914EFH3_9BILA</name>
<keyword evidence="2" id="KW-1185">Reference proteome</keyword>
<evidence type="ECO:0000313" key="2">
    <source>
        <dbReference type="Proteomes" id="UP000887540"/>
    </source>
</evidence>
<keyword evidence="1" id="KW-1133">Transmembrane helix</keyword>
<keyword evidence="1" id="KW-0472">Membrane</keyword>
<protein>
    <submittedName>
        <fullName evidence="3">Transmembrane protein</fullName>
    </submittedName>
</protein>
<organism evidence="2 3">
    <name type="scientific">Acrobeloides nanus</name>
    <dbReference type="NCBI Taxonomy" id="290746"/>
    <lineage>
        <taxon>Eukaryota</taxon>
        <taxon>Metazoa</taxon>
        <taxon>Ecdysozoa</taxon>
        <taxon>Nematoda</taxon>
        <taxon>Chromadorea</taxon>
        <taxon>Rhabditida</taxon>
        <taxon>Tylenchina</taxon>
        <taxon>Cephalobomorpha</taxon>
        <taxon>Cephaloboidea</taxon>
        <taxon>Cephalobidae</taxon>
        <taxon>Acrobeloides</taxon>
    </lineage>
</organism>
<feature type="transmembrane region" description="Helical" evidence="1">
    <location>
        <begin position="55"/>
        <end position="81"/>
    </location>
</feature>
<dbReference type="AlphaFoldDB" id="A0A914EFH3"/>
<evidence type="ECO:0000256" key="1">
    <source>
        <dbReference type="SAM" id="Phobius"/>
    </source>
</evidence>
<evidence type="ECO:0000313" key="3">
    <source>
        <dbReference type="WBParaSite" id="ACRNAN_scaffold7719.g12196.t1"/>
    </source>
</evidence>
<reference evidence="3" key="1">
    <citation type="submission" date="2022-11" db="UniProtKB">
        <authorList>
            <consortium name="WormBaseParasite"/>
        </authorList>
    </citation>
    <scope>IDENTIFICATION</scope>
</reference>
<accession>A0A914EFH3</accession>
<feature type="transmembrane region" description="Helical" evidence="1">
    <location>
        <begin position="20"/>
        <end position="43"/>
    </location>
</feature>
<proteinExistence type="predicted"/>